<dbReference type="EMBL" id="MT145143">
    <property type="protein sequence ID" value="QJI04047.1"/>
    <property type="molecule type" value="Genomic_DNA"/>
</dbReference>
<dbReference type="AlphaFoldDB" id="A0A6M3JZJ9"/>
<protein>
    <submittedName>
        <fullName evidence="1">Uncharacterized protein</fullName>
    </submittedName>
</protein>
<organism evidence="1">
    <name type="scientific">viral metagenome</name>
    <dbReference type="NCBI Taxonomy" id="1070528"/>
    <lineage>
        <taxon>unclassified sequences</taxon>
        <taxon>metagenomes</taxon>
        <taxon>organismal metagenomes</taxon>
    </lineage>
</organism>
<proteinExistence type="predicted"/>
<gene>
    <name evidence="1" type="ORF">MM415A01767_0004</name>
    <name evidence="2" type="ORF">TM448B05969_0005</name>
</gene>
<evidence type="ECO:0000313" key="1">
    <source>
        <dbReference type="EMBL" id="QJA75483.1"/>
    </source>
</evidence>
<sequence>MLDNYMNVCILEHLLADERKTRLLVELLTTLKMCVKSSNDGKSFYIDYIKGA</sequence>
<reference evidence="1" key="1">
    <citation type="submission" date="2020-03" db="EMBL/GenBank/DDBJ databases">
        <title>The deep terrestrial virosphere.</title>
        <authorList>
            <person name="Holmfeldt K."/>
            <person name="Nilsson E."/>
            <person name="Simone D."/>
            <person name="Lopez-Fernandez M."/>
            <person name="Wu X."/>
            <person name="de Brujin I."/>
            <person name="Lundin D."/>
            <person name="Andersson A."/>
            <person name="Bertilsson S."/>
            <person name="Dopson M."/>
        </authorList>
    </citation>
    <scope>NUCLEOTIDE SEQUENCE</scope>
    <source>
        <strain evidence="1">MM415A01767</strain>
        <strain evidence="2">TM448B05969</strain>
    </source>
</reference>
<accession>A0A6M3JZJ9</accession>
<dbReference type="EMBL" id="MT142167">
    <property type="protein sequence ID" value="QJA75483.1"/>
    <property type="molecule type" value="Genomic_DNA"/>
</dbReference>
<name>A0A6M3JZJ9_9ZZZZ</name>
<evidence type="ECO:0000313" key="2">
    <source>
        <dbReference type="EMBL" id="QJI04047.1"/>
    </source>
</evidence>